<dbReference type="InterPro" id="IPR014757">
    <property type="entry name" value="Tscrpt_reg_IclR_C"/>
</dbReference>
<dbReference type="Pfam" id="PF09339">
    <property type="entry name" value="HTH_IclR"/>
    <property type="match status" value="1"/>
</dbReference>
<dbReference type="SUPFAM" id="SSF55781">
    <property type="entry name" value="GAF domain-like"/>
    <property type="match status" value="1"/>
</dbReference>
<dbReference type="PANTHER" id="PTHR30136:SF24">
    <property type="entry name" value="HTH-TYPE TRANSCRIPTIONAL REPRESSOR ALLR"/>
    <property type="match status" value="1"/>
</dbReference>
<feature type="domain" description="HTH iclR-type" evidence="4">
    <location>
        <begin position="22"/>
        <end position="82"/>
    </location>
</feature>
<keyword evidence="1" id="KW-0805">Transcription regulation</keyword>
<dbReference type="GO" id="GO:0003700">
    <property type="term" value="F:DNA-binding transcription factor activity"/>
    <property type="evidence" value="ECO:0007669"/>
    <property type="project" value="TreeGrafter"/>
</dbReference>
<proteinExistence type="predicted"/>
<dbReference type="GO" id="GO:0045892">
    <property type="term" value="P:negative regulation of DNA-templated transcription"/>
    <property type="evidence" value="ECO:0007669"/>
    <property type="project" value="TreeGrafter"/>
</dbReference>
<dbReference type="InterPro" id="IPR036388">
    <property type="entry name" value="WH-like_DNA-bd_sf"/>
</dbReference>
<dbReference type="InterPro" id="IPR029016">
    <property type="entry name" value="GAF-like_dom_sf"/>
</dbReference>
<dbReference type="PROSITE" id="PS51078">
    <property type="entry name" value="ICLR_ED"/>
    <property type="match status" value="1"/>
</dbReference>
<comment type="caution">
    <text evidence="6">The sequence shown here is derived from an EMBL/GenBank/DDBJ whole genome shotgun (WGS) entry which is preliminary data.</text>
</comment>
<dbReference type="Gene3D" id="3.30.450.40">
    <property type="match status" value="1"/>
</dbReference>
<dbReference type="PANTHER" id="PTHR30136">
    <property type="entry name" value="HELIX-TURN-HELIX TRANSCRIPTIONAL REGULATOR, ICLR FAMILY"/>
    <property type="match status" value="1"/>
</dbReference>
<evidence type="ECO:0000313" key="6">
    <source>
        <dbReference type="EMBL" id="MBB4683891.1"/>
    </source>
</evidence>
<dbReference type="GO" id="GO:0003677">
    <property type="term" value="F:DNA binding"/>
    <property type="evidence" value="ECO:0007669"/>
    <property type="project" value="UniProtKB-KW"/>
</dbReference>
<evidence type="ECO:0000256" key="3">
    <source>
        <dbReference type="ARBA" id="ARBA00023163"/>
    </source>
</evidence>
<keyword evidence="2 6" id="KW-0238">DNA-binding</keyword>
<dbReference type="EMBL" id="JACHMG010000001">
    <property type="protein sequence ID" value="MBB4683891.1"/>
    <property type="molecule type" value="Genomic_DNA"/>
</dbReference>
<dbReference type="Gene3D" id="1.10.10.10">
    <property type="entry name" value="Winged helix-like DNA-binding domain superfamily/Winged helix DNA-binding domain"/>
    <property type="match status" value="1"/>
</dbReference>
<keyword evidence="3" id="KW-0804">Transcription</keyword>
<evidence type="ECO:0000313" key="7">
    <source>
        <dbReference type="Proteomes" id="UP000581769"/>
    </source>
</evidence>
<dbReference type="RefSeq" id="WP_184778649.1">
    <property type="nucleotide sequence ID" value="NZ_JACHMG010000001.1"/>
</dbReference>
<dbReference type="InterPro" id="IPR036390">
    <property type="entry name" value="WH_DNA-bd_sf"/>
</dbReference>
<protein>
    <submittedName>
        <fullName evidence="6">DNA-binding IclR family transcriptional regulator</fullName>
    </submittedName>
</protein>
<feature type="domain" description="IclR-ED" evidence="5">
    <location>
        <begin position="83"/>
        <end position="268"/>
    </location>
</feature>
<dbReference type="SMART" id="SM00346">
    <property type="entry name" value="HTH_ICLR"/>
    <property type="match status" value="1"/>
</dbReference>
<name>A0A840IN99_9PSEU</name>
<accession>A0A840IN99</accession>
<evidence type="ECO:0000259" key="4">
    <source>
        <dbReference type="PROSITE" id="PS51077"/>
    </source>
</evidence>
<dbReference type="PROSITE" id="PS51077">
    <property type="entry name" value="HTH_ICLR"/>
    <property type="match status" value="1"/>
</dbReference>
<dbReference type="InterPro" id="IPR050707">
    <property type="entry name" value="HTH_MetabolicPath_Reg"/>
</dbReference>
<evidence type="ECO:0000256" key="2">
    <source>
        <dbReference type="ARBA" id="ARBA00023125"/>
    </source>
</evidence>
<dbReference type="Proteomes" id="UP000581769">
    <property type="component" value="Unassembled WGS sequence"/>
</dbReference>
<sequence length="272" mass="28723">MTSGVFVESSPVGDQEGVPCPNSVLGKAQLLLGAFQSGAYRLRLSELSRRSGVPKASAYRLAQELVQWGLLDRSGDAYQLGLRIFELGQRVPVSAVLRSVARPLLADLFAATRATIHLAVLDGTHVMYLEKLGGKASVHTHSQVGGRLPAACTATGKALLAHAPEVEDLLTELTRTGLTRLTSRTVGSVEQLRAQLDEVRARGFALEQEETAPGLASVAVPLAGADETVYGSVSATAPVAWTDPRRVVPVLLATSATIVRALEQRLLVASDG</sequence>
<dbReference type="InterPro" id="IPR005471">
    <property type="entry name" value="Tscrpt_reg_IclR_N"/>
</dbReference>
<evidence type="ECO:0000256" key="1">
    <source>
        <dbReference type="ARBA" id="ARBA00023015"/>
    </source>
</evidence>
<organism evidence="6 7">
    <name type="scientific">Amycolatopsis jiangsuensis</name>
    <dbReference type="NCBI Taxonomy" id="1181879"/>
    <lineage>
        <taxon>Bacteria</taxon>
        <taxon>Bacillati</taxon>
        <taxon>Actinomycetota</taxon>
        <taxon>Actinomycetes</taxon>
        <taxon>Pseudonocardiales</taxon>
        <taxon>Pseudonocardiaceae</taxon>
        <taxon>Amycolatopsis</taxon>
    </lineage>
</organism>
<gene>
    <name evidence="6" type="ORF">BJY18_001376</name>
</gene>
<dbReference type="Pfam" id="PF01614">
    <property type="entry name" value="IclR_C"/>
    <property type="match status" value="1"/>
</dbReference>
<evidence type="ECO:0000259" key="5">
    <source>
        <dbReference type="PROSITE" id="PS51078"/>
    </source>
</evidence>
<reference evidence="6 7" key="1">
    <citation type="submission" date="2020-08" db="EMBL/GenBank/DDBJ databases">
        <title>Sequencing the genomes of 1000 actinobacteria strains.</title>
        <authorList>
            <person name="Klenk H.-P."/>
        </authorList>
    </citation>
    <scope>NUCLEOTIDE SEQUENCE [LARGE SCALE GENOMIC DNA]</scope>
    <source>
        <strain evidence="6 7">DSM 45859</strain>
    </source>
</reference>
<dbReference type="AlphaFoldDB" id="A0A840IN99"/>
<keyword evidence="7" id="KW-1185">Reference proteome</keyword>
<dbReference type="SUPFAM" id="SSF46785">
    <property type="entry name" value="Winged helix' DNA-binding domain"/>
    <property type="match status" value="1"/>
</dbReference>